<evidence type="ECO:0000313" key="4">
    <source>
        <dbReference type="Proteomes" id="UP000053904"/>
    </source>
</evidence>
<dbReference type="SMART" id="SM00530">
    <property type="entry name" value="HTH_XRE"/>
    <property type="match status" value="1"/>
</dbReference>
<comment type="caution">
    <text evidence="3">The sequence shown here is derived from an EMBL/GenBank/DDBJ whole genome shotgun (WGS) entry which is preliminary data.</text>
</comment>
<dbReference type="GO" id="GO:0003700">
    <property type="term" value="F:DNA-binding transcription factor activity"/>
    <property type="evidence" value="ECO:0007669"/>
    <property type="project" value="TreeGrafter"/>
</dbReference>
<dbReference type="PROSITE" id="PS50943">
    <property type="entry name" value="HTH_CROC1"/>
    <property type="match status" value="1"/>
</dbReference>
<dbReference type="CDD" id="cd00093">
    <property type="entry name" value="HTH_XRE"/>
    <property type="match status" value="1"/>
</dbReference>
<dbReference type="Proteomes" id="UP000053904">
    <property type="component" value="Unassembled WGS sequence"/>
</dbReference>
<feature type="domain" description="HTH cro/C1-type" evidence="2">
    <location>
        <begin position="38"/>
        <end position="92"/>
    </location>
</feature>
<name>A0A101HHT9_9BACT</name>
<gene>
    <name evidence="3" type="ORF">XD93_0647</name>
</gene>
<dbReference type="SUPFAM" id="SSF47413">
    <property type="entry name" value="lambda repressor-like DNA-binding domains"/>
    <property type="match status" value="1"/>
</dbReference>
<sequence>MDKNKLLKWEDVRKEMFTEEELIEQDKRIKQRLALREIEELREELNLTQSQLSIKSGIPRSTISKIENGKRNVCFDKLVQIANALDKDLEIRFVDKKK</sequence>
<dbReference type="PANTHER" id="PTHR46797">
    <property type="entry name" value="HTH-TYPE TRANSCRIPTIONAL REGULATOR"/>
    <property type="match status" value="1"/>
</dbReference>
<protein>
    <submittedName>
        <fullName evidence="3">Seg</fullName>
    </submittedName>
</protein>
<dbReference type="InterPro" id="IPR001387">
    <property type="entry name" value="Cro/C1-type_HTH"/>
</dbReference>
<accession>A0A101HHT9</accession>
<proteinExistence type="predicted"/>
<dbReference type="EMBL" id="LGGO01000086">
    <property type="protein sequence ID" value="KUK76918.1"/>
    <property type="molecule type" value="Genomic_DNA"/>
</dbReference>
<keyword evidence="1" id="KW-0238">DNA-binding</keyword>
<dbReference type="Pfam" id="PF01381">
    <property type="entry name" value="HTH_3"/>
    <property type="match status" value="1"/>
</dbReference>
<dbReference type="GO" id="GO:0005829">
    <property type="term" value="C:cytosol"/>
    <property type="evidence" value="ECO:0007669"/>
    <property type="project" value="TreeGrafter"/>
</dbReference>
<evidence type="ECO:0000259" key="2">
    <source>
        <dbReference type="PROSITE" id="PS50943"/>
    </source>
</evidence>
<dbReference type="InterPro" id="IPR050807">
    <property type="entry name" value="TransReg_Diox_bact_type"/>
</dbReference>
<dbReference type="PANTHER" id="PTHR46797:SF1">
    <property type="entry name" value="METHYLPHOSPHONATE SYNTHASE"/>
    <property type="match status" value="1"/>
</dbReference>
<reference evidence="4" key="1">
    <citation type="journal article" date="2015" name="MBio">
        <title>Genome-Resolved Metagenomic Analysis Reveals Roles for Candidate Phyla and Other Microbial Community Members in Biogeochemical Transformations in Oil Reservoirs.</title>
        <authorList>
            <person name="Hu P."/>
            <person name="Tom L."/>
            <person name="Singh A."/>
            <person name="Thomas B.C."/>
            <person name="Baker B.J."/>
            <person name="Piceno Y.M."/>
            <person name="Andersen G.L."/>
            <person name="Banfield J.F."/>
        </authorList>
    </citation>
    <scope>NUCLEOTIDE SEQUENCE [LARGE SCALE GENOMIC DNA]</scope>
</reference>
<organism evidence="3 4">
    <name type="scientific">candidate division WS6 bacterium 34_10</name>
    <dbReference type="NCBI Taxonomy" id="1641389"/>
    <lineage>
        <taxon>Bacteria</taxon>
        <taxon>Candidatus Dojkabacteria</taxon>
    </lineage>
</organism>
<evidence type="ECO:0000256" key="1">
    <source>
        <dbReference type="ARBA" id="ARBA00023125"/>
    </source>
</evidence>
<dbReference type="Gene3D" id="1.10.260.40">
    <property type="entry name" value="lambda repressor-like DNA-binding domains"/>
    <property type="match status" value="1"/>
</dbReference>
<dbReference type="InterPro" id="IPR010982">
    <property type="entry name" value="Lambda_DNA-bd_dom_sf"/>
</dbReference>
<evidence type="ECO:0000313" key="3">
    <source>
        <dbReference type="EMBL" id="KUK76918.1"/>
    </source>
</evidence>
<dbReference type="AlphaFoldDB" id="A0A101HHT9"/>
<dbReference type="GO" id="GO:0003677">
    <property type="term" value="F:DNA binding"/>
    <property type="evidence" value="ECO:0007669"/>
    <property type="project" value="UniProtKB-KW"/>
</dbReference>